<evidence type="ECO:0000313" key="1">
    <source>
        <dbReference type="EMBL" id="KAJ8737445.1"/>
    </source>
</evidence>
<dbReference type="Proteomes" id="UP001231649">
    <property type="component" value="Chromosome 1"/>
</dbReference>
<proteinExistence type="predicted"/>
<dbReference type="EMBL" id="CM056777">
    <property type="protein sequence ID" value="KAJ8737445.1"/>
    <property type="molecule type" value="Genomic_DNA"/>
</dbReference>
<sequence length="478" mass="52899">MSDTRTTGTKRPSIANISPSKVPSKVASKVMSAVDLTATKDALMTPLKVITGQPEEEYDPHKYRNVPNPTSYSETMTHMLKACFGVGMLAMPSAFARLGLIFGTLGCCFLGFFATYCIQLLVLAQYQVCKKHKVGYLTYPKTMKVALKEGPPFMRWTAMPFAVAVDSLLIFWQIGVCAVFLVFVSENLRELMHTYAFDLPLRIVICCLYPPLIILCLTKNLKLLAPLSTFSNCCNLFGIALIFYYLIHDDIELDDDKYKLKSLMDIPIFIGTVLFALEAVGVVLALEYNMENPKEFTGWCGLLSIGMMAIVAIYCVLGIFGYLRYGMEAEASITLNLPQTDKKAQVAHASFAATIFTSYPLQNYVAWQILWGYSEPKISNDKKTLVDMSLRVGCATVPFVLAVAAPTLGPFIGLLGSLCLTTAAILFPAVLDISVYYPNNYGVGYYKLICDILIIVFGTFCCFSGCYVSIMEMIEQLS</sequence>
<organism evidence="1 2">
    <name type="scientific">Mythimna loreyi</name>
    <dbReference type="NCBI Taxonomy" id="667449"/>
    <lineage>
        <taxon>Eukaryota</taxon>
        <taxon>Metazoa</taxon>
        <taxon>Ecdysozoa</taxon>
        <taxon>Arthropoda</taxon>
        <taxon>Hexapoda</taxon>
        <taxon>Insecta</taxon>
        <taxon>Pterygota</taxon>
        <taxon>Neoptera</taxon>
        <taxon>Endopterygota</taxon>
        <taxon>Lepidoptera</taxon>
        <taxon>Glossata</taxon>
        <taxon>Ditrysia</taxon>
        <taxon>Noctuoidea</taxon>
        <taxon>Noctuidae</taxon>
        <taxon>Noctuinae</taxon>
        <taxon>Hadenini</taxon>
        <taxon>Mythimna</taxon>
    </lineage>
</organism>
<reference evidence="1" key="1">
    <citation type="submission" date="2023-03" db="EMBL/GenBank/DDBJ databases">
        <title>Chromosome-level genomes of two armyworms, Mythimna separata and Mythimna loreyi, provide insights into the biosynthesis and reception of sex pheromones.</title>
        <authorList>
            <person name="Zhao H."/>
        </authorList>
    </citation>
    <scope>NUCLEOTIDE SEQUENCE</scope>
    <source>
        <strain evidence="1">BeijingLab</strain>
    </source>
</reference>
<protein>
    <submittedName>
        <fullName evidence="1">Uncharacterized protein</fullName>
    </submittedName>
</protein>
<comment type="caution">
    <text evidence="1">The sequence shown here is derived from an EMBL/GenBank/DDBJ whole genome shotgun (WGS) entry which is preliminary data.</text>
</comment>
<accession>A0ACC2R9N4</accession>
<gene>
    <name evidence="1" type="ORF">PYW08_000040</name>
</gene>
<name>A0ACC2R9N4_9NEOP</name>
<keyword evidence="2" id="KW-1185">Reference proteome</keyword>
<evidence type="ECO:0000313" key="2">
    <source>
        <dbReference type="Proteomes" id="UP001231649"/>
    </source>
</evidence>